<dbReference type="GO" id="GO:0046872">
    <property type="term" value="F:metal ion binding"/>
    <property type="evidence" value="ECO:0007669"/>
    <property type="project" value="UniProtKB-KW"/>
</dbReference>
<dbReference type="RefSeq" id="WP_160197485.1">
    <property type="nucleotide sequence ID" value="NZ_QXXA01000009.1"/>
</dbReference>
<feature type="binding site" evidence="11">
    <location>
        <position position="247"/>
    </location>
    <ligand>
        <name>substrate</name>
    </ligand>
</feature>
<evidence type="ECO:0000256" key="10">
    <source>
        <dbReference type="PIRSR" id="PIRSR038994-1"/>
    </source>
</evidence>
<evidence type="ECO:0000256" key="6">
    <source>
        <dbReference type="ARBA" id="ARBA00023277"/>
    </source>
</evidence>
<dbReference type="SUPFAM" id="SSF51338">
    <property type="entry name" value="Composite domain of metallo-dependent hydrolases"/>
    <property type="match status" value="1"/>
</dbReference>
<evidence type="ECO:0000256" key="5">
    <source>
        <dbReference type="ARBA" id="ARBA00022801"/>
    </source>
</evidence>
<protein>
    <recommendedName>
        <fullName evidence="3">N-acetylglucosamine-6-phosphate deacetylase</fullName>
        <ecNumber evidence="2">3.5.1.25</ecNumber>
    </recommendedName>
</protein>
<dbReference type="AlphaFoldDB" id="A0A845QXL9"/>
<keyword evidence="4 12" id="KW-0479">Metal-binding</keyword>
<dbReference type="InterPro" id="IPR011059">
    <property type="entry name" value="Metal-dep_hydrolase_composite"/>
</dbReference>
<comment type="caution">
    <text evidence="14">The sequence shown here is derived from an EMBL/GenBank/DDBJ whole genome shotgun (WGS) entry which is preliminary data.</text>
</comment>
<feature type="binding site" evidence="11">
    <location>
        <begin position="303"/>
        <end position="305"/>
    </location>
    <ligand>
        <name>substrate</name>
    </ligand>
</feature>
<evidence type="ECO:0000313" key="15">
    <source>
        <dbReference type="Proteomes" id="UP000467132"/>
    </source>
</evidence>
<keyword evidence="6 9" id="KW-0119">Carbohydrate metabolism</keyword>
<feature type="binding site" evidence="12">
    <location>
        <position position="213"/>
    </location>
    <ligand>
        <name>Zn(2+)</name>
        <dbReference type="ChEBI" id="CHEBI:29105"/>
    </ligand>
</feature>
<feature type="active site" description="Proton donor/acceptor" evidence="10">
    <location>
        <position position="270"/>
    </location>
</feature>
<organism evidence="14 15">
    <name type="scientific">Senegalia massiliensis</name>
    <dbReference type="NCBI Taxonomy" id="1720316"/>
    <lineage>
        <taxon>Bacteria</taxon>
        <taxon>Bacillati</taxon>
        <taxon>Bacillota</taxon>
        <taxon>Clostridia</taxon>
        <taxon>Eubacteriales</taxon>
        <taxon>Clostridiaceae</taxon>
        <taxon>Senegalia</taxon>
    </lineage>
</organism>
<evidence type="ECO:0000256" key="2">
    <source>
        <dbReference type="ARBA" id="ARBA00011899"/>
    </source>
</evidence>
<evidence type="ECO:0000256" key="9">
    <source>
        <dbReference type="PIRNR" id="PIRNR038994"/>
    </source>
</evidence>
<feature type="binding site" evidence="11">
    <location>
        <position position="140"/>
    </location>
    <ligand>
        <name>substrate</name>
    </ligand>
</feature>
<dbReference type="PIRSF" id="PIRSF038994">
    <property type="entry name" value="NagA"/>
    <property type="match status" value="1"/>
</dbReference>
<dbReference type="FunFam" id="3.20.20.140:FF:000004">
    <property type="entry name" value="N-acetylglucosamine-6-phosphate deacetylase"/>
    <property type="match status" value="1"/>
</dbReference>
<feature type="binding site" evidence="11">
    <location>
        <position position="224"/>
    </location>
    <ligand>
        <name>substrate</name>
    </ligand>
</feature>
<comment type="cofactor">
    <cofactor evidence="12">
        <name>a divalent metal cation</name>
        <dbReference type="ChEBI" id="CHEBI:60240"/>
    </cofactor>
    <text evidence="12">Binds 1 divalent metal cation per subunit.</text>
</comment>
<dbReference type="PANTHER" id="PTHR11113:SF14">
    <property type="entry name" value="N-ACETYLGLUCOSAMINE-6-PHOSPHATE DEACETYLASE"/>
    <property type="match status" value="1"/>
</dbReference>
<evidence type="ECO:0000256" key="3">
    <source>
        <dbReference type="ARBA" id="ARBA00018029"/>
    </source>
</evidence>
<accession>A0A845QXL9</accession>
<name>A0A845QXL9_9CLOT</name>
<dbReference type="InterPro" id="IPR032466">
    <property type="entry name" value="Metal_Hydrolase"/>
</dbReference>
<dbReference type="InterPro" id="IPR003764">
    <property type="entry name" value="GlcNAc_6-P_deAcase"/>
</dbReference>
<evidence type="ECO:0000256" key="11">
    <source>
        <dbReference type="PIRSR" id="PIRSR038994-2"/>
    </source>
</evidence>
<dbReference type="CDD" id="cd00854">
    <property type="entry name" value="NagA"/>
    <property type="match status" value="1"/>
</dbReference>
<evidence type="ECO:0000313" key="14">
    <source>
        <dbReference type="EMBL" id="NBI07021.1"/>
    </source>
</evidence>
<evidence type="ECO:0000256" key="4">
    <source>
        <dbReference type="ARBA" id="ARBA00022723"/>
    </source>
</evidence>
<dbReference type="Proteomes" id="UP000467132">
    <property type="component" value="Unassembled WGS sequence"/>
</dbReference>
<dbReference type="Pfam" id="PF01979">
    <property type="entry name" value="Amidohydro_1"/>
    <property type="match status" value="1"/>
</dbReference>
<dbReference type="PANTHER" id="PTHR11113">
    <property type="entry name" value="N-ACETYLGLUCOSAMINE-6-PHOSPHATE DEACETYLASE"/>
    <property type="match status" value="1"/>
</dbReference>
<feature type="binding site" evidence="11">
    <location>
        <begin position="216"/>
        <end position="217"/>
    </location>
    <ligand>
        <name>substrate</name>
    </ligand>
</feature>
<dbReference type="EMBL" id="QXXA01000009">
    <property type="protein sequence ID" value="NBI07021.1"/>
    <property type="molecule type" value="Genomic_DNA"/>
</dbReference>
<dbReference type="InterPro" id="IPR006680">
    <property type="entry name" value="Amidohydro-rel"/>
</dbReference>
<proteinExistence type="inferred from homology"/>
<dbReference type="GO" id="GO:0008448">
    <property type="term" value="F:N-acetylglucosamine-6-phosphate deacetylase activity"/>
    <property type="evidence" value="ECO:0007669"/>
    <property type="project" value="UniProtKB-EC"/>
</dbReference>
<comment type="catalytic activity">
    <reaction evidence="7">
        <text>N-acetyl-D-glucosamine 6-phosphate + H2O = D-glucosamine 6-phosphate + acetate</text>
        <dbReference type="Rhea" id="RHEA:22936"/>
        <dbReference type="ChEBI" id="CHEBI:15377"/>
        <dbReference type="ChEBI" id="CHEBI:30089"/>
        <dbReference type="ChEBI" id="CHEBI:57513"/>
        <dbReference type="ChEBI" id="CHEBI:58725"/>
        <dbReference type="EC" id="3.5.1.25"/>
    </reaction>
</comment>
<evidence type="ECO:0000256" key="8">
    <source>
        <dbReference type="ARBA" id="ARBA00060590"/>
    </source>
</evidence>
<reference evidence="14 15" key="1">
    <citation type="submission" date="2018-08" db="EMBL/GenBank/DDBJ databases">
        <title>Murine metabolic-syndrome-specific gut microbial biobank.</title>
        <authorList>
            <person name="Liu C."/>
        </authorList>
    </citation>
    <scope>NUCLEOTIDE SEQUENCE [LARGE SCALE GENOMIC DNA]</scope>
    <source>
        <strain evidence="14 15">583</strain>
    </source>
</reference>
<dbReference type="SUPFAM" id="SSF51556">
    <property type="entry name" value="Metallo-dependent hydrolases"/>
    <property type="match status" value="1"/>
</dbReference>
<evidence type="ECO:0000259" key="13">
    <source>
        <dbReference type="Pfam" id="PF01979"/>
    </source>
</evidence>
<dbReference type="OrthoDB" id="9776488at2"/>
<dbReference type="GO" id="GO:0006046">
    <property type="term" value="P:N-acetylglucosamine catabolic process"/>
    <property type="evidence" value="ECO:0007669"/>
    <property type="project" value="TreeGrafter"/>
</dbReference>
<evidence type="ECO:0000256" key="7">
    <source>
        <dbReference type="ARBA" id="ARBA00047647"/>
    </source>
</evidence>
<feature type="domain" description="Amidohydrolase-related" evidence="13">
    <location>
        <begin position="50"/>
        <end position="372"/>
    </location>
</feature>
<keyword evidence="15" id="KW-1185">Reference proteome</keyword>
<comment type="similarity">
    <text evidence="1 9">Belongs to the metallo-dependent hydrolases superfamily. NagA family.</text>
</comment>
<feature type="binding site" evidence="12">
    <location>
        <position position="129"/>
    </location>
    <ligand>
        <name>Zn(2+)</name>
        <dbReference type="ChEBI" id="CHEBI:29105"/>
    </ligand>
</feature>
<gene>
    <name evidence="14" type="primary">nagA</name>
    <name evidence="14" type="ORF">D3Z33_09165</name>
</gene>
<dbReference type="NCBIfam" id="TIGR00221">
    <property type="entry name" value="nagA"/>
    <property type="match status" value="1"/>
</dbReference>
<comment type="pathway">
    <text evidence="8">Amino-sugar metabolism; N-acetylneuraminate degradation; D-fructose 6-phosphate from N-acetylneuraminate: step 4/5.</text>
</comment>
<dbReference type="EC" id="3.5.1.25" evidence="2"/>
<sequence>MNAIINGKIILEDKILENHVLIYEKKILDIVPNEEFEQKDKKIIDAKDNFVSPGFIDIHIHGSSGCDTMDGDINSINTISETILKNGVTSFLPTTMTMDLESIYNALDTVRESMTKELNGAKVLGAHMEGPFINPKYKGAQKEEYIIKPEYDSIEKYMDVIKLITYAPERDENFNFLENVIKNESTTLSIGHTEASYEQAMEAIKRGASHSTHMFNAMTGLHHRNPGVVGAIMDSDISTEIIADNIHLHNAIYNIAYRLKGPDKLVLITDAMRAACLKSGSYDLGGQEVIVKDNAARLEDGTLAGSVLRLNQAVKNMYDNTELPLYECVKLASLNPSKVININNERGSLEKNKYADIIIFDEQINIINAIVEGESKHENY</sequence>
<dbReference type="Gene3D" id="2.30.40.10">
    <property type="entry name" value="Urease, subunit C, domain 1"/>
    <property type="match status" value="1"/>
</dbReference>
<dbReference type="Gene3D" id="3.20.20.140">
    <property type="entry name" value="Metal-dependent hydrolases"/>
    <property type="match status" value="1"/>
</dbReference>
<keyword evidence="5 9" id="KW-0378">Hydrolase</keyword>
<evidence type="ECO:0000256" key="12">
    <source>
        <dbReference type="PIRSR" id="PIRSR038994-3"/>
    </source>
</evidence>
<feature type="binding site" evidence="12">
    <location>
        <position position="192"/>
    </location>
    <ligand>
        <name>Zn(2+)</name>
        <dbReference type="ChEBI" id="CHEBI:29105"/>
    </ligand>
</feature>
<evidence type="ECO:0000256" key="1">
    <source>
        <dbReference type="ARBA" id="ARBA00010716"/>
    </source>
</evidence>